<dbReference type="GO" id="GO:0005789">
    <property type="term" value="C:endoplasmic reticulum membrane"/>
    <property type="evidence" value="ECO:0007669"/>
    <property type="project" value="TreeGrafter"/>
</dbReference>
<dbReference type="GO" id="GO:0120015">
    <property type="term" value="F:sterol transfer activity"/>
    <property type="evidence" value="ECO:0007669"/>
    <property type="project" value="TreeGrafter"/>
</dbReference>
<dbReference type="SMART" id="SM00568">
    <property type="entry name" value="GRAM"/>
    <property type="match status" value="1"/>
</dbReference>
<accession>A0A9P6YDN1</accession>
<dbReference type="GO" id="GO:0140268">
    <property type="term" value="C:endoplasmic reticulum-plasma membrane contact site"/>
    <property type="evidence" value="ECO:0007669"/>
    <property type="project" value="TreeGrafter"/>
</dbReference>
<feature type="domain" description="GRAM" evidence="3">
    <location>
        <begin position="126"/>
        <end position="193"/>
    </location>
</feature>
<feature type="region of interest" description="Disordered" evidence="1">
    <location>
        <begin position="1"/>
        <end position="27"/>
    </location>
</feature>
<evidence type="ECO:0000256" key="1">
    <source>
        <dbReference type="SAM" id="MobiDB-lite"/>
    </source>
</evidence>
<dbReference type="Proteomes" id="UP000717996">
    <property type="component" value="Unassembled WGS sequence"/>
</dbReference>
<dbReference type="Gene3D" id="2.30.29.30">
    <property type="entry name" value="Pleckstrin-homology domain (PH domain)/Phosphotyrosine-binding domain (PTB)"/>
    <property type="match status" value="1"/>
</dbReference>
<dbReference type="EMBL" id="JAANIT010000684">
    <property type="protein sequence ID" value="KAG1545329.1"/>
    <property type="molecule type" value="Genomic_DNA"/>
</dbReference>
<organism evidence="4 5">
    <name type="scientific">Rhizopus oryzae</name>
    <name type="common">Mucormycosis agent</name>
    <name type="synonym">Rhizopus arrhizus var. delemar</name>
    <dbReference type="NCBI Taxonomy" id="64495"/>
    <lineage>
        <taxon>Eukaryota</taxon>
        <taxon>Fungi</taxon>
        <taxon>Fungi incertae sedis</taxon>
        <taxon>Mucoromycota</taxon>
        <taxon>Mucoromycotina</taxon>
        <taxon>Mucoromycetes</taxon>
        <taxon>Mucorales</taxon>
        <taxon>Mucorineae</taxon>
        <taxon>Rhizopodaceae</taxon>
        <taxon>Rhizopus</taxon>
    </lineage>
</organism>
<feature type="transmembrane region" description="Helical" evidence="2">
    <location>
        <begin position="497"/>
        <end position="520"/>
    </location>
</feature>
<dbReference type="InterPro" id="IPR004182">
    <property type="entry name" value="GRAM"/>
</dbReference>
<dbReference type="InterPro" id="IPR051482">
    <property type="entry name" value="Cholesterol_transport"/>
</dbReference>
<comment type="caution">
    <text evidence="4">The sequence shown here is derived from an EMBL/GenBank/DDBJ whole genome shotgun (WGS) entry which is preliminary data.</text>
</comment>
<evidence type="ECO:0000256" key="2">
    <source>
        <dbReference type="SAM" id="Phobius"/>
    </source>
</evidence>
<dbReference type="OrthoDB" id="2162691at2759"/>
<dbReference type="PANTHER" id="PTHR23319">
    <property type="entry name" value="GRAM DOMAIN CONTAINING 1B, ISOFORM E"/>
    <property type="match status" value="1"/>
</dbReference>
<dbReference type="GO" id="GO:0005886">
    <property type="term" value="C:plasma membrane"/>
    <property type="evidence" value="ECO:0007669"/>
    <property type="project" value="TreeGrafter"/>
</dbReference>
<dbReference type="AlphaFoldDB" id="A0A9P6YDN1"/>
<gene>
    <name evidence="4" type="ORF">G6F51_005529</name>
</gene>
<feature type="region of interest" description="Disordered" evidence="1">
    <location>
        <begin position="284"/>
        <end position="310"/>
    </location>
</feature>
<keyword evidence="2" id="KW-0472">Membrane</keyword>
<dbReference type="GO" id="GO:0032934">
    <property type="term" value="F:sterol binding"/>
    <property type="evidence" value="ECO:0007669"/>
    <property type="project" value="TreeGrafter"/>
</dbReference>
<evidence type="ECO:0000313" key="5">
    <source>
        <dbReference type="Proteomes" id="UP000717996"/>
    </source>
</evidence>
<name>A0A9P6YDN1_RHIOR</name>
<sequence>MSDRIERLDPENNHKESNTDRKQPLNSGIIQTPAQHIQDESTSYQDPIILIDDSESIDISSRATSKNHHKNRLSMKSIKNNESSWSVSTDDAVPSASTTEIKKMTENPESIASTCEFQLASEKRNNAFHALFKSVPQTDKLIEVYKCAVQKEILLQGHIYISEHHICFKSNIFGWVTNLIINFDEIISVEKRMTAKLFPNGIMIDTHASRHIFASFLSRDRAYHQITTLWKLHKGELCPSSSCEDNRQESAYSSIYSSMHSSESATDLGEYSLFPVEEVSLEKSAVSHHGDPVDIPPAPDSRLKTDSDSSNVDLENNVVNKYPTTKTAVCPSIENNKSFSHVALDKVYPGTVEAFDKLFFEQNFIRCFMEQCEQFEDVEIEDWKNNTRKITAKRKIETSSKHSLYFIESRICITRINKQKVRIFITFEVSFKNIGLTSSIIEKNAADDQIRYYKHLESVLANHELAEKLIKDKELLKKLSLMPNDISITLKNWRNCLFQLHILAIVAVFFIVIVQLMLAVRMHYAANRLQQLTVYLREVNSQDFGNEQ</sequence>
<feature type="compositionally biased region" description="Basic and acidic residues" evidence="1">
    <location>
        <begin position="1"/>
        <end position="23"/>
    </location>
</feature>
<keyword evidence="2" id="KW-0812">Transmembrane</keyword>
<evidence type="ECO:0000313" key="4">
    <source>
        <dbReference type="EMBL" id="KAG1545329.1"/>
    </source>
</evidence>
<protein>
    <recommendedName>
        <fullName evidence="3">GRAM domain-containing protein</fullName>
    </recommendedName>
</protein>
<proteinExistence type="predicted"/>
<dbReference type="PANTHER" id="PTHR23319:SF4">
    <property type="entry name" value="GRAM DOMAIN CONTAINING 1B, ISOFORM E"/>
    <property type="match status" value="1"/>
</dbReference>
<reference evidence="4" key="1">
    <citation type="journal article" date="2020" name="Microb. Genom.">
        <title>Genetic diversity of clinical and environmental Mucorales isolates obtained from an investigation of mucormycosis cases among solid organ transplant recipients.</title>
        <authorList>
            <person name="Nguyen M.H."/>
            <person name="Kaul D."/>
            <person name="Muto C."/>
            <person name="Cheng S.J."/>
            <person name="Richter R.A."/>
            <person name="Bruno V.M."/>
            <person name="Liu G."/>
            <person name="Beyhan S."/>
            <person name="Sundermann A.J."/>
            <person name="Mounaud S."/>
            <person name="Pasculle A.W."/>
            <person name="Nierman W.C."/>
            <person name="Driscoll E."/>
            <person name="Cumbie R."/>
            <person name="Clancy C.J."/>
            <person name="Dupont C.L."/>
        </authorList>
    </citation>
    <scope>NUCLEOTIDE SEQUENCE</scope>
    <source>
        <strain evidence="4">GL16</strain>
    </source>
</reference>
<dbReference type="InterPro" id="IPR011993">
    <property type="entry name" value="PH-like_dom_sf"/>
</dbReference>
<keyword evidence="2" id="KW-1133">Transmembrane helix</keyword>
<evidence type="ECO:0000259" key="3">
    <source>
        <dbReference type="SMART" id="SM00568"/>
    </source>
</evidence>
<dbReference type="GO" id="GO:0032366">
    <property type="term" value="P:intracellular sterol transport"/>
    <property type="evidence" value="ECO:0007669"/>
    <property type="project" value="TreeGrafter"/>
</dbReference>
<dbReference type="CDD" id="cd13220">
    <property type="entry name" value="PH-GRAM_GRAMDC"/>
    <property type="match status" value="1"/>
</dbReference>
<dbReference type="Pfam" id="PF02893">
    <property type="entry name" value="GRAM"/>
    <property type="match status" value="1"/>
</dbReference>